<evidence type="ECO:0000256" key="11">
    <source>
        <dbReference type="ARBA" id="ARBA00040950"/>
    </source>
</evidence>
<evidence type="ECO:0000256" key="8">
    <source>
        <dbReference type="ARBA" id="ARBA00023212"/>
    </source>
</evidence>
<comment type="subcellular location">
    <subcellularLocation>
        <location evidence="1">Cytoplasm</location>
        <location evidence="1">Cytoskeleton</location>
        <location evidence="1">Flagellum axoneme</location>
    </subcellularLocation>
</comment>
<keyword evidence="3" id="KW-0433">Leucine-rich repeat</keyword>
<dbReference type="Ensembl" id="ENSSTUT00000017069.1">
    <property type="protein sequence ID" value="ENSSTUP00000016190.1"/>
    <property type="gene ID" value="ENSSTUG00000007359.1"/>
</dbReference>
<dbReference type="InterPro" id="IPR050576">
    <property type="entry name" value="Cilia_flagella_integrity"/>
</dbReference>
<keyword evidence="8" id="KW-0206">Cytoskeleton</keyword>
<name>A0A673WW02_SALTR</name>
<dbReference type="OMA" id="SFMEMMT"/>
<dbReference type="PANTHER" id="PTHR45973:SF12">
    <property type="entry name" value="DYNEIN REGULATORY COMPLEX SUBUNIT 3"/>
    <property type="match status" value="1"/>
</dbReference>
<evidence type="ECO:0000256" key="9">
    <source>
        <dbReference type="ARBA" id="ARBA00023273"/>
    </source>
</evidence>
<dbReference type="SUPFAM" id="SSF52075">
    <property type="entry name" value="Outer arm dynein light chain 1"/>
    <property type="match status" value="1"/>
</dbReference>
<dbReference type="GO" id="GO:0005929">
    <property type="term" value="C:cilium"/>
    <property type="evidence" value="ECO:0007669"/>
    <property type="project" value="TreeGrafter"/>
</dbReference>
<evidence type="ECO:0000313" key="12">
    <source>
        <dbReference type="Ensembl" id="ENSSTUP00000016190.1"/>
    </source>
</evidence>
<evidence type="ECO:0000256" key="2">
    <source>
        <dbReference type="ARBA" id="ARBA00022490"/>
    </source>
</evidence>
<gene>
    <name evidence="12" type="primary">DRC3</name>
</gene>
<evidence type="ECO:0000256" key="7">
    <source>
        <dbReference type="ARBA" id="ARBA00023069"/>
    </source>
</evidence>
<evidence type="ECO:0000256" key="6">
    <source>
        <dbReference type="ARBA" id="ARBA00023054"/>
    </source>
</evidence>
<evidence type="ECO:0000256" key="1">
    <source>
        <dbReference type="ARBA" id="ARBA00004611"/>
    </source>
</evidence>
<reference evidence="12" key="3">
    <citation type="submission" date="2025-09" db="UniProtKB">
        <authorList>
            <consortium name="Ensembl"/>
        </authorList>
    </citation>
    <scope>IDENTIFICATION</scope>
</reference>
<protein>
    <recommendedName>
        <fullName evidence="11">Dynein regulatory complex subunit 3</fullName>
    </recommendedName>
</protein>
<keyword evidence="4" id="KW-0677">Repeat</keyword>
<keyword evidence="9" id="KW-0966">Cell projection</keyword>
<reference evidence="12" key="1">
    <citation type="submission" date="2021-04" db="EMBL/GenBank/DDBJ databases">
        <authorList>
            <consortium name="Wellcome Sanger Institute Data Sharing"/>
        </authorList>
    </citation>
    <scope>NUCLEOTIDE SEQUENCE [LARGE SCALE GENOMIC DNA]</scope>
</reference>
<dbReference type="AlphaFoldDB" id="A0A673WW02"/>
<dbReference type="Pfam" id="PF14580">
    <property type="entry name" value="LRR_9"/>
    <property type="match status" value="1"/>
</dbReference>
<dbReference type="SMART" id="SM00365">
    <property type="entry name" value="LRR_SD22"/>
    <property type="match status" value="2"/>
</dbReference>
<dbReference type="InterPro" id="IPR001611">
    <property type="entry name" value="Leu-rich_rpt"/>
</dbReference>
<evidence type="ECO:0000256" key="10">
    <source>
        <dbReference type="ARBA" id="ARBA00038378"/>
    </source>
</evidence>
<dbReference type="InterPro" id="IPR032675">
    <property type="entry name" value="LRR_dom_sf"/>
</dbReference>
<evidence type="ECO:0000256" key="3">
    <source>
        <dbReference type="ARBA" id="ARBA00022614"/>
    </source>
</evidence>
<sequence length="561" mass="64930">ESGDPETLPSLVDEELLQKAVEEQGPQDQAGQIAKEEGIQYDEVCQLRLDYKNILKIDHLWQFTSLTKLQLDNNIIEKIGAPSLIQGYYGLMINIIFLSISSSPLDLSFNNNEEIEGLDSLVKLEDLSLYNNRISVIENMDTLLNLHVLSIGNNFLAQLENVIYLRKFKNLRTLNLAGNPICKEDRYKIFVAAYLPELVYLDFRLLDEQTREQAFGKYQYAIEEMRHNETQERRAMDARQEQEDELQLHRDAFVELLNGPYLFDSMYADDAEAAKLAYLPGVSLLLETYPSPYSVLTVFEIGLAQRSRGEDEVKSFFDCSREAVYDNQQRAAQIAADFEKARRQVCHGTVAFTVMSRRDAANVKVTSKRAYPSSVGENFCIFANNNCRDLENHHHEKLLEIAVATLERVAKNELEEDMPDDVRMLFVDKDTVINAVSASHDTHLLKIDNREDELMMRCNSWMSALMKSVQDEEVKRNRKLISEIHNYIDYVRDHLDEIYTLPMHNHQHPTKTIKLNMFLCFDYNRCILQYISERIESRAQIYTFSTLVQNCKNADHSYGFF</sequence>
<accession>A0A673WW02</accession>
<proteinExistence type="inferred from homology"/>
<evidence type="ECO:0000256" key="4">
    <source>
        <dbReference type="ARBA" id="ARBA00022737"/>
    </source>
</evidence>
<evidence type="ECO:0000313" key="13">
    <source>
        <dbReference type="Proteomes" id="UP000472277"/>
    </source>
</evidence>
<keyword evidence="13" id="KW-1185">Reference proteome</keyword>
<dbReference type="GeneTree" id="ENSGT00940000159298"/>
<keyword evidence="2" id="KW-0963">Cytoplasm</keyword>
<dbReference type="PROSITE" id="PS51450">
    <property type="entry name" value="LRR"/>
    <property type="match status" value="1"/>
</dbReference>
<keyword evidence="5" id="KW-0282">Flagellum</keyword>
<comment type="similarity">
    <text evidence="10">Belongs to the DRC3 family.</text>
</comment>
<reference evidence="12" key="2">
    <citation type="submission" date="2025-08" db="UniProtKB">
        <authorList>
            <consortium name="Ensembl"/>
        </authorList>
    </citation>
    <scope>IDENTIFICATION</scope>
</reference>
<evidence type="ECO:0000256" key="5">
    <source>
        <dbReference type="ARBA" id="ARBA00022846"/>
    </source>
</evidence>
<dbReference type="Gene3D" id="3.80.10.10">
    <property type="entry name" value="Ribonuclease Inhibitor"/>
    <property type="match status" value="1"/>
</dbReference>
<organism evidence="12 13">
    <name type="scientific">Salmo trutta</name>
    <name type="common">Brown trout</name>
    <dbReference type="NCBI Taxonomy" id="8032"/>
    <lineage>
        <taxon>Eukaryota</taxon>
        <taxon>Metazoa</taxon>
        <taxon>Chordata</taxon>
        <taxon>Craniata</taxon>
        <taxon>Vertebrata</taxon>
        <taxon>Euteleostomi</taxon>
        <taxon>Actinopterygii</taxon>
        <taxon>Neopterygii</taxon>
        <taxon>Teleostei</taxon>
        <taxon>Protacanthopterygii</taxon>
        <taxon>Salmoniformes</taxon>
        <taxon>Salmonidae</taxon>
        <taxon>Salmoninae</taxon>
        <taxon>Salmo</taxon>
    </lineage>
</organism>
<dbReference type="PANTHER" id="PTHR45973">
    <property type="entry name" value="PROTEIN PHOSPHATASE 1 REGULATORY SUBUNIT SDS22-RELATED"/>
    <property type="match status" value="1"/>
</dbReference>
<keyword evidence="7" id="KW-0969">Cilium</keyword>
<keyword evidence="6" id="KW-0175">Coiled coil</keyword>
<dbReference type="Proteomes" id="UP000472277">
    <property type="component" value="Chromosome 1"/>
</dbReference>
<dbReference type="InParanoid" id="A0A673WW02"/>